<dbReference type="RefSeq" id="WP_101074088.1">
    <property type="nucleotide sequence ID" value="NZ_PISP01000005.1"/>
</dbReference>
<dbReference type="GO" id="GO:0009055">
    <property type="term" value="F:electron transfer activity"/>
    <property type="evidence" value="ECO:0007669"/>
    <property type="project" value="InterPro"/>
</dbReference>
<evidence type="ECO:0000259" key="6">
    <source>
        <dbReference type="PROSITE" id="PS51007"/>
    </source>
</evidence>
<dbReference type="GO" id="GO:0020037">
    <property type="term" value="F:heme binding"/>
    <property type="evidence" value="ECO:0007669"/>
    <property type="project" value="InterPro"/>
</dbReference>
<evidence type="ECO:0000256" key="5">
    <source>
        <dbReference type="SAM" id="Phobius"/>
    </source>
</evidence>
<protein>
    <submittedName>
        <fullName evidence="7">Cytochrome C</fullName>
    </submittedName>
</protein>
<dbReference type="PANTHER" id="PTHR35008">
    <property type="entry name" value="BLL4482 PROTEIN-RELATED"/>
    <property type="match status" value="1"/>
</dbReference>
<evidence type="ECO:0000313" key="7">
    <source>
        <dbReference type="EMBL" id="PKD42837.1"/>
    </source>
</evidence>
<accession>A0A2N0VF71</accession>
<evidence type="ECO:0000313" key="8">
    <source>
        <dbReference type="Proteomes" id="UP000233398"/>
    </source>
</evidence>
<reference evidence="7 8" key="1">
    <citation type="submission" date="2017-11" db="EMBL/GenBank/DDBJ databases">
        <title>Rhodohalobacter 15182 sp. nov., isolated from a salt lake.</title>
        <authorList>
            <person name="Han S."/>
        </authorList>
    </citation>
    <scope>NUCLEOTIDE SEQUENCE [LARGE SCALE GENOMIC DNA]</scope>
    <source>
        <strain evidence="7 8">15182</strain>
    </source>
</reference>
<dbReference type="AlphaFoldDB" id="A0A2N0VF71"/>
<keyword evidence="1 4" id="KW-0349">Heme</keyword>
<evidence type="ECO:0000256" key="4">
    <source>
        <dbReference type="PROSITE-ProRule" id="PRU00433"/>
    </source>
</evidence>
<evidence type="ECO:0000256" key="2">
    <source>
        <dbReference type="ARBA" id="ARBA00022723"/>
    </source>
</evidence>
<dbReference type="InterPro" id="IPR036909">
    <property type="entry name" value="Cyt_c-like_dom_sf"/>
</dbReference>
<name>A0A2N0VF71_9BACT</name>
<keyword evidence="8" id="KW-1185">Reference proteome</keyword>
<dbReference type="EMBL" id="PISP01000005">
    <property type="protein sequence ID" value="PKD42837.1"/>
    <property type="molecule type" value="Genomic_DNA"/>
</dbReference>
<gene>
    <name evidence="7" type="ORF">CWD77_13365</name>
</gene>
<feature type="transmembrane region" description="Helical" evidence="5">
    <location>
        <begin position="6"/>
        <end position="28"/>
    </location>
</feature>
<feature type="domain" description="Cytochrome c" evidence="6">
    <location>
        <begin position="51"/>
        <end position="150"/>
    </location>
</feature>
<dbReference type="GO" id="GO:0046872">
    <property type="term" value="F:metal ion binding"/>
    <property type="evidence" value="ECO:0007669"/>
    <property type="project" value="UniProtKB-KW"/>
</dbReference>
<dbReference type="PANTHER" id="PTHR35008:SF8">
    <property type="entry name" value="ALCOHOL DEHYDROGENASE CYTOCHROME C SUBUNIT"/>
    <property type="match status" value="1"/>
</dbReference>
<evidence type="ECO:0000256" key="3">
    <source>
        <dbReference type="ARBA" id="ARBA00023004"/>
    </source>
</evidence>
<keyword evidence="5" id="KW-0812">Transmembrane</keyword>
<keyword evidence="5" id="KW-0472">Membrane</keyword>
<proteinExistence type="predicted"/>
<dbReference type="Pfam" id="PF13442">
    <property type="entry name" value="Cytochrome_CBB3"/>
    <property type="match status" value="1"/>
</dbReference>
<sequence>MKIVKWGLNTIAVLILIILIASSVVYLITESHRNRTYRVEVEPLEIDNSVESIERGEHVATIRGCIDCHGENLKGDVFIKDPIVGQFIATNLTSGEGGIGNSYSDEDLIKAIRHGVNQQNKSVIFMPSHEYNQIDSKDLSSLIAYIRNLEPVDNELPESKINLPYRLMYLLDSEIHLFPAKLIDHNLPVPEPVAERSPAELGKYLAATCTGCHGTGFSGGKIPGVPPDWPAATNLTPAGSMGNWTADDFLQTMRTGITPQGRELPKEYMPWQVFGTMTDEELQGLFAYFQSLPARETGNR</sequence>
<comment type="caution">
    <text evidence="7">The sequence shown here is derived from an EMBL/GenBank/DDBJ whole genome shotgun (WGS) entry which is preliminary data.</text>
</comment>
<dbReference type="PROSITE" id="PS51007">
    <property type="entry name" value="CYTC"/>
    <property type="match status" value="2"/>
</dbReference>
<dbReference type="Gene3D" id="1.10.760.10">
    <property type="entry name" value="Cytochrome c-like domain"/>
    <property type="match status" value="2"/>
</dbReference>
<keyword evidence="2 4" id="KW-0479">Metal-binding</keyword>
<dbReference type="Proteomes" id="UP000233398">
    <property type="component" value="Unassembled WGS sequence"/>
</dbReference>
<organism evidence="7 8">
    <name type="scientific">Rhodohalobacter barkolensis</name>
    <dbReference type="NCBI Taxonomy" id="2053187"/>
    <lineage>
        <taxon>Bacteria</taxon>
        <taxon>Pseudomonadati</taxon>
        <taxon>Balneolota</taxon>
        <taxon>Balneolia</taxon>
        <taxon>Balneolales</taxon>
        <taxon>Balneolaceae</taxon>
        <taxon>Rhodohalobacter</taxon>
    </lineage>
</organism>
<feature type="domain" description="Cytochrome c" evidence="6">
    <location>
        <begin position="197"/>
        <end position="293"/>
    </location>
</feature>
<dbReference type="OrthoDB" id="9809720at2"/>
<keyword evidence="3 4" id="KW-0408">Iron</keyword>
<dbReference type="Pfam" id="PF00034">
    <property type="entry name" value="Cytochrom_C"/>
    <property type="match status" value="1"/>
</dbReference>
<evidence type="ECO:0000256" key="1">
    <source>
        <dbReference type="ARBA" id="ARBA00022617"/>
    </source>
</evidence>
<dbReference type="SUPFAM" id="SSF46626">
    <property type="entry name" value="Cytochrome c"/>
    <property type="match status" value="2"/>
</dbReference>
<dbReference type="InterPro" id="IPR051459">
    <property type="entry name" value="Cytochrome_c-type_DH"/>
</dbReference>
<dbReference type="InterPro" id="IPR009056">
    <property type="entry name" value="Cyt_c-like_dom"/>
</dbReference>
<keyword evidence="5" id="KW-1133">Transmembrane helix</keyword>